<dbReference type="PANTHER" id="PTHR11439">
    <property type="entry name" value="GAG-POL-RELATED RETROTRANSPOSON"/>
    <property type="match status" value="1"/>
</dbReference>
<dbReference type="OrthoDB" id="3344688at2759"/>
<reference evidence="1" key="1">
    <citation type="submission" date="2021-03" db="EMBL/GenBank/DDBJ databases">
        <title>Draft genome sequence of rust myrtle Austropuccinia psidii MF-1, a brazilian biotype.</title>
        <authorList>
            <person name="Quecine M.C."/>
            <person name="Pachon D.M.R."/>
            <person name="Bonatelli M.L."/>
            <person name="Correr F.H."/>
            <person name="Franceschini L.M."/>
            <person name="Leite T.F."/>
            <person name="Margarido G.R.A."/>
            <person name="Almeida C.A."/>
            <person name="Ferrarezi J.A."/>
            <person name="Labate C.A."/>
        </authorList>
    </citation>
    <scope>NUCLEOTIDE SEQUENCE</scope>
    <source>
        <strain evidence="1">MF-1</strain>
    </source>
</reference>
<comment type="caution">
    <text evidence="1">The sequence shown here is derived from an EMBL/GenBank/DDBJ whole genome shotgun (WGS) entry which is preliminary data.</text>
</comment>
<dbReference type="AlphaFoldDB" id="A0A9Q3FDE9"/>
<gene>
    <name evidence="1" type="ORF">O181_077768</name>
</gene>
<evidence type="ECO:0008006" key="3">
    <source>
        <dbReference type="Google" id="ProtNLM"/>
    </source>
</evidence>
<proteinExistence type="predicted"/>
<protein>
    <recommendedName>
        <fullName evidence="3">Copia protein</fullName>
    </recommendedName>
</protein>
<organism evidence="1 2">
    <name type="scientific">Austropuccinia psidii MF-1</name>
    <dbReference type="NCBI Taxonomy" id="1389203"/>
    <lineage>
        <taxon>Eukaryota</taxon>
        <taxon>Fungi</taxon>
        <taxon>Dikarya</taxon>
        <taxon>Basidiomycota</taxon>
        <taxon>Pucciniomycotina</taxon>
        <taxon>Pucciniomycetes</taxon>
        <taxon>Pucciniales</taxon>
        <taxon>Sphaerophragmiaceae</taxon>
        <taxon>Austropuccinia</taxon>
    </lineage>
</organism>
<dbReference type="CDD" id="cd09272">
    <property type="entry name" value="RNase_HI_RT_Ty1"/>
    <property type="match status" value="1"/>
</dbReference>
<evidence type="ECO:0000313" key="2">
    <source>
        <dbReference type="Proteomes" id="UP000765509"/>
    </source>
</evidence>
<sequence length="112" mass="12627">MLLHSKIQMSTAGVLITRQSTTGFVILMGNCLITWKTRKKPTVSLSTSEEEYKALANLSTEFLWLRQLIQELNLMTISKPVTIFDDNQGCINTANGDCNSNGRRIKHIEIQL</sequence>
<name>A0A9Q3FDE9_9BASI</name>
<keyword evidence="2" id="KW-1185">Reference proteome</keyword>
<dbReference type="Proteomes" id="UP000765509">
    <property type="component" value="Unassembled WGS sequence"/>
</dbReference>
<dbReference type="PANTHER" id="PTHR11439:SF467">
    <property type="entry name" value="INTEGRASE CATALYTIC DOMAIN-CONTAINING PROTEIN"/>
    <property type="match status" value="1"/>
</dbReference>
<dbReference type="EMBL" id="AVOT02042640">
    <property type="protein sequence ID" value="MBW0538053.1"/>
    <property type="molecule type" value="Genomic_DNA"/>
</dbReference>
<accession>A0A9Q3FDE9</accession>
<evidence type="ECO:0000313" key="1">
    <source>
        <dbReference type="EMBL" id="MBW0538053.1"/>
    </source>
</evidence>